<gene>
    <name evidence="2" type="ORF">QE152_g38593</name>
</gene>
<accession>A0AAW1HXH5</accession>
<feature type="region of interest" description="Disordered" evidence="1">
    <location>
        <begin position="1"/>
        <end position="77"/>
    </location>
</feature>
<reference evidence="2 3" key="1">
    <citation type="journal article" date="2024" name="BMC Genomics">
        <title>De novo assembly and annotation of Popillia japonica's genome with initial clues to its potential as an invasive pest.</title>
        <authorList>
            <person name="Cucini C."/>
            <person name="Boschi S."/>
            <person name="Funari R."/>
            <person name="Cardaioli E."/>
            <person name="Iannotti N."/>
            <person name="Marturano G."/>
            <person name="Paoli F."/>
            <person name="Bruttini M."/>
            <person name="Carapelli A."/>
            <person name="Frati F."/>
            <person name="Nardi F."/>
        </authorList>
    </citation>
    <scope>NUCLEOTIDE SEQUENCE [LARGE SCALE GENOMIC DNA]</scope>
    <source>
        <strain evidence="2">DMR45628</strain>
    </source>
</reference>
<feature type="compositionally biased region" description="Basic and acidic residues" evidence="1">
    <location>
        <begin position="62"/>
        <end position="77"/>
    </location>
</feature>
<comment type="caution">
    <text evidence="2">The sequence shown here is derived from an EMBL/GenBank/DDBJ whole genome shotgun (WGS) entry which is preliminary data.</text>
</comment>
<proteinExistence type="predicted"/>
<evidence type="ECO:0000313" key="2">
    <source>
        <dbReference type="EMBL" id="KAK9681071.1"/>
    </source>
</evidence>
<evidence type="ECO:0000256" key="1">
    <source>
        <dbReference type="SAM" id="MobiDB-lite"/>
    </source>
</evidence>
<evidence type="ECO:0000313" key="3">
    <source>
        <dbReference type="Proteomes" id="UP001458880"/>
    </source>
</evidence>
<organism evidence="2 3">
    <name type="scientific">Popillia japonica</name>
    <name type="common">Japanese beetle</name>
    <dbReference type="NCBI Taxonomy" id="7064"/>
    <lineage>
        <taxon>Eukaryota</taxon>
        <taxon>Metazoa</taxon>
        <taxon>Ecdysozoa</taxon>
        <taxon>Arthropoda</taxon>
        <taxon>Hexapoda</taxon>
        <taxon>Insecta</taxon>
        <taxon>Pterygota</taxon>
        <taxon>Neoptera</taxon>
        <taxon>Endopterygota</taxon>
        <taxon>Coleoptera</taxon>
        <taxon>Polyphaga</taxon>
        <taxon>Scarabaeiformia</taxon>
        <taxon>Scarabaeidae</taxon>
        <taxon>Rutelinae</taxon>
        <taxon>Popillia</taxon>
    </lineage>
</organism>
<sequence>MGPPQNDTRGLALTGRPGDTDTPQPEVTVGLHVPRTATLRGRNQQRELEIPSQERSPRKGRQQGDKAHWNPRGHEEH</sequence>
<dbReference type="EMBL" id="JASPKY010000850">
    <property type="protein sequence ID" value="KAK9681071.1"/>
    <property type="molecule type" value="Genomic_DNA"/>
</dbReference>
<dbReference type="AlphaFoldDB" id="A0AAW1HXH5"/>
<dbReference type="Proteomes" id="UP001458880">
    <property type="component" value="Unassembled WGS sequence"/>
</dbReference>
<protein>
    <submittedName>
        <fullName evidence="2">Uncharacterized protein</fullName>
    </submittedName>
</protein>
<name>A0AAW1HXH5_POPJA</name>
<keyword evidence="3" id="KW-1185">Reference proteome</keyword>